<evidence type="ECO:0000313" key="2">
    <source>
        <dbReference type="Proteomes" id="UP001412067"/>
    </source>
</evidence>
<evidence type="ECO:0000313" key="1">
    <source>
        <dbReference type="EMBL" id="KAK8955717.1"/>
    </source>
</evidence>
<protein>
    <recommendedName>
        <fullName evidence="3">Photosystem II CP43 chlorophyll apoprotein</fullName>
    </recommendedName>
</protein>
<reference evidence="1 2" key="1">
    <citation type="journal article" date="2022" name="Nat. Plants">
        <title>Genomes of leafy and leafless Platanthera orchids illuminate the evolution of mycoheterotrophy.</title>
        <authorList>
            <person name="Li M.H."/>
            <person name="Liu K.W."/>
            <person name="Li Z."/>
            <person name="Lu H.C."/>
            <person name="Ye Q.L."/>
            <person name="Zhang D."/>
            <person name="Wang J.Y."/>
            <person name="Li Y.F."/>
            <person name="Zhong Z.M."/>
            <person name="Liu X."/>
            <person name="Yu X."/>
            <person name="Liu D.K."/>
            <person name="Tu X.D."/>
            <person name="Liu B."/>
            <person name="Hao Y."/>
            <person name="Liao X.Y."/>
            <person name="Jiang Y.T."/>
            <person name="Sun W.H."/>
            <person name="Chen J."/>
            <person name="Chen Y.Q."/>
            <person name="Ai Y."/>
            <person name="Zhai J.W."/>
            <person name="Wu S.S."/>
            <person name="Zhou Z."/>
            <person name="Hsiao Y.Y."/>
            <person name="Wu W.L."/>
            <person name="Chen Y.Y."/>
            <person name="Lin Y.F."/>
            <person name="Hsu J.L."/>
            <person name="Li C.Y."/>
            <person name="Wang Z.W."/>
            <person name="Zhao X."/>
            <person name="Zhong W.Y."/>
            <person name="Ma X.K."/>
            <person name="Ma L."/>
            <person name="Huang J."/>
            <person name="Chen G.Z."/>
            <person name="Huang M.Z."/>
            <person name="Huang L."/>
            <person name="Peng D.H."/>
            <person name="Luo Y.B."/>
            <person name="Zou S.Q."/>
            <person name="Chen S.P."/>
            <person name="Lan S."/>
            <person name="Tsai W.C."/>
            <person name="Van de Peer Y."/>
            <person name="Liu Z.J."/>
        </authorList>
    </citation>
    <scope>NUCLEOTIDE SEQUENCE [LARGE SCALE GENOMIC DNA]</scope>
    <source>
        <strain evidence="1">Lor288</strain>
    </source>
</reference>
<comment type="caution">
    <text evidence="1">The sequence shown here is derived from an EMBL/GenBank/DDBJ whole genome shotgun (WGS) entry which is preliminary data.</text>
</comment>
<gene>
    <name evidence="1" type="ORF">KSP40_PGU004033</name>
</gene>
<name>A0ABR2M064_9ASPA</name>
<keyword evidence="2" id="KW-1185">Reference proteome</keyword>
<accession>A0ABR2M064</accession>
<evidence type="ECO:0008006" key="3">
    <source>
        <dbReference type="Google" id="ProtNLM"/>
    </source>
</evidence>
<dbReference type="EMBL" id="JBBWWR010000013">
    <property type="protein sequence ID" value="KAK8955717.1"/>
    <property type="molecule type" value="Genomic_DNA"/>
</dbReference>
<organism evidence="1 2">
    <name type="scientific">Platanthera guangdongensis</name>
    <dbReference type="NCBI Taxonomy" id="2320717"/>
    <lineage>
        <taxon>Eukaryota</taxon>
        <taxon>Viridiplantae</taxon>
        <taxon>Streptophyta</taxon>
        <taxon>Embryophyta</taxon>
        <taxon>Tracheophyta</taxon>
        <taxon>Spermatophyta</taxon>
        <taxon>Magnoliopsida</taxon>
        <taxon>Liliopsida</taxon>
        <taxon>Asparagales</taxon>
        <taxon>Orchidaceae</taxon>
        <taxon>Orchidoideae</taxon>
        <taxon>Orchideae</taxon>
        <taxon>Orchidinae</taxon>
        <taxon>Platanthera</taxon>
    </lineage>
</organism>
<proteinExistence type="predicted"/>
<dbReference type="Proteomes" id="UP001412067">
    <property type="component" value="Unassembled WGS sequence"/>
</dbReference>
<sequence>MLYWEGPLRARLAWDLLTTRTSLFGAVLLGKYGRLIGDPSSNRSDSPAWAAL</sequence>